<feature type="transmembrane region" description="Helical" evidence="2">
    <location>
        <begin position="86"/>
        <end position="107"/>
    </location>
</feature>
<proteinExistence type="predicted"/>
<feature type="domain" description="Thioredoxin-like fold" evidence="3">
    <location>
        <begin position="192"/>
        <end position="356"/>
    </location>
</feature>
<sequence>MRPLKRRKFSQRMTRPGLSTDCSARSLRPLRRPNSANRRFQRAPSTKGTKMTSTGQGAQPNRPNPYAPPAEPINPFAMAPKTNTMAIVSFVSSLVIGLVGIITGHIALGQIRARGEVGRGFALAGLIIGYVSTAVFVILVALAVIFASALAAFLVNVGSNAGSSSSSSAPLPTGELGAANFDGGYLEFGAGPVIIDEYIDPMCPFCAQFEQTNGELLLAGVESGVITLRVHSLAFLDSKSQGTNYSSRASAALTCQATLNPGETLDFLSELFANQPLENTPGLSDAELADLAGGDASITDCVQSGDYQAWSQQNTESALTGPIAGAEIEAVSGTPTVLVDGAQYRGSLTNQAEFSAFVAGAF</sequence>
<dbReference type="Pfam" id="PF13828">
    <property type="entry name" value="DUF4190"/>
    <property type="match status" value="1"/>
</dbReference>
<keyword evidence="2" id="KW-0472">Membrane</keyword>
<keyword evidence="2" id="KW-1133">Transmembrane helix</keyword>
<feature type="compositionally biased region" description="Pro residues" evidence="1">
    <location>
        <begin position="62"/>
        <end position="72"/>
    </location>
</feature>
<evidence type="ECO:0000256" key="1">
    <source>
        <dbReference type="SAM" id="MobiDB-lite"/>
    </source>
</evidence>
<evidence type="ECO:0000313" key="6">
    <source>
        <dbReference type="Proteomes" id="UP000297963"/>
    </source>
</evidence>
<protein>
    <submittedName>
        <fullName evidence="5">DUF4190 domain-containing protein</fullName>
    </submittedName>
</protein>
<name>A0A4R8VJ86_9MICO</name>
<feature type="transmembrane region" description="Helical" evidence="2">
    <location>
        <begin position="127"/>
        <end position="155"/>
    </location>
</feature>
<dbReference type="InterPro" id="IPR012336">
    <property type="entry name" value="Thioredoxin-like_fold"/>
</dbReference>
<feature type="compositionally biased region" description="Basic residues" evidence="1">
    <location>
        <begin position="1"/>
        <end position="10"/>
    </location>
</feature>
<evidence type="ECO:0000259" key="4">
    <source>
        <dbReference type="Pfam" id="PF13828"/>
    </source>
</evidence>
<keyword evidence="2" id="KW-0812">Transmembrane</keyword>
<dbReference type="EMBL" id="SOFE01000023">
    <property type="protein sequence ID" value="TFB82706.1"/>
    <property type="molecule type" value="Genomic_DNA"/>
</dbReference>
<reference evidence="5 6" key="1">
    <citation type="submission" date="2019-03" db="EMBL/GenBank/DDBJ databases">
        <title>Genomics of glacier-inhabiting Cryobacterium strains.</title>
        <authorList>
            <person name="Liu Q."/>
            <person name="Xin Y.-H."/>
        </authorList>
    </citation>
    <scope>NUCLEOTIDE SEQUENCE [LARGE SCALE GENOMIC DNA]</scope>
    <source>
        <strain evidence="5 6">Hh34</strain>
    </source>
</reference>
<accession>A0A4R8VJ86</accession>
<dbReference type="Gene3D" id="3.40.30.10">
    <property type="entry name" value="Glutaredoxin"/>
    <property type="match status" value="1"/>
</dbReference>
<comment type="caution">
    <text evidence="5">The sequence shown here is derived from an EMBL/GenBank/DDBJ whole genome shotgun (WGS) entry which is preliminary data.</text>
</comment>
<feature type="domain" description="DUF4190" evidence="4">
    <location>
        <begin position="85"/>
        <end position="139"/>
    </location>
</feature>
<dbReference type="SUPFAM" id="SSF52833">
    <property type="entry name" value="Thioredoxin-like"/>
    <property type="match status" value="1"/>
</dbReference>
<dbReference type="Pfam" id="PF13462">
    <property type="entry name" value="Thioredoxin_4"/>
    <property type="match status" value="1"/>
</dbReference>
<organism evidence="5 6">
    <name type="scientific">Cryobacterium levicorallinum</name>
    <dbReference type="NCBI Taxonomy" id="995038"/>
    <lineage>
        <taxon>Bacteria</taxon>
        <taxon>Bacillati</taxon>
        <taxon>Actinomycetota</taxon>
        <taxon>Actinomycetes</taxon>
        <taxon>Micrococcales</taxon>
        <taxon>Microbacteriaceae</taxon>
        <taxon>Cryobacterium</taxon>
    </lineage>
</organism>
<dbReference type="AlphaFoldDB" id="A0A4R8VJ86"/>
<dbReference type="InterPro" id="IPR036249">
    <property type="entry name" value="Thioredoxin-like_sf"/>
</dbReference>
<dbReference type="InterPro" id="IPR025241">
    <property type="entry name" value="DUF4190"/>
</dbReference>
<evidence type="ECO:0000256" key="2">
    <source>
        <dbReference type="SAM" id="Phobius"/>
    </source>
</evidence>
<feature type="compositionally biased region" description="Polar residues" evidence="1">
    <location>
        <begin position="34"/>
        <end position="61"/>
    </location>
</feature>
<evidence type="ECO:0000259" key="3">
    <source>
        <dbReference type="Pfam" id="PF13462"/>
    </source>
</evidence>
<gene>
    <name evidence="5" type="ORF">E3O11_12550</name>
</gene>
<evidence type="ECO:0000313" key="5">
    <source>
        <dbReference type="EMBL" id="TFB82706.1"/>
    </source>
</evidence>
<feature type="region of interest" description="Disordered" evidence="1">
    <location>
        <begin position="1"/>
        <end position="73"/>
    </location>
</feature>
<dbReference type="CDD" id="cd02972">
    <property type="entry name" value="DsbA_family"/>
    <property type="match status" value="1"/>
</dbReference>
<dbReference type="Proteomes" id="UP000297963">
    <property type="component" value="Unassembled WGS sequence"/>
</dbReference>